<dbReference type="CDD" id="cd02440">
    <property type="entry name" value="AdoMet_MTases"/>
    <property type="match status" value="1"/>
</dbReference>
<dbReference type="SUPFAM" id="SSF53335">
    <property type="entry name" value="S-adenosyl-L-methionine-dependent methyltransferases"/>
    <property type="match status" value="1"/>
</dbReference>
<gene>
    <name evidence="2" type="ORF">RZS28_15450</name>
</gene>
<dbReference type="GO" id="GO:0032259">
    <property type="term" value="P:methylation"/>
    <property type="evidence" value="ECO:0007669"/>
    <property type="project" value="UniProtKB-KW"/>
</dbReference>
<name>A0ABZ0HPG5_9HYPH</name>
<accession>A0ABZ0HPG5</accession>
<dbReference type="InterPro" id="IPR029063">
    <property type="entry name" value="SAM-dependent_MTases_sf"/>
</dbReference>
<dbReference type="EC" id="2.1.-.-" evidence="2"/>
<evidence type="ECO:0000313" key="3">
    <source>
        <dbReference type="Proteomes" id="UP001626536"/>
    </source>
</evidence>
<keyword evidence="2" id="KW-0489">Methyltransferase</keyword>
<dbReference type="EMBL" id="CP136862">
    <property type="protein sequence ID" value="WOJ89184.1"/>
    <property type="molecule type" value="Genomic_DNA"/>
</dbReference>
<reference evidence="2 3" key="1">
    <citation type="submission" date="2023-10" db="EMBL/GenBank/DDBJ databases">
        <title>Novel methanotroph of the genus Methylocapsa from a subarctic wetland.</title>
        <authorList>
            <person name="Belova S.E."/>
            <person name="Oshkin I.Y."/>
            <person name="Miroshnikov K."/>
            <person name="Dedysh S.N."/>
        </authorList>
    </citation>
    <scope>NUCLEOTIDE SEQUENCE [LARGE SCALE GENOMIC DNA]</scope>
    <source>
        <strain evidence="2 3">RX1</strain>
    </source>
</reference>
<keyword evidence="2" id="KW-0808">Transferase</keyword>
<dbReference type="InterPro" id="IPR041698">
    <property type="entry name" value="Methyltransf_25"/>
</dbReference>
<evidence type="ECO:0000259" key="1">
    <source>
        <dbReference type="Pfam" id="PF13649"/>
    </source>
</evidence>
<organism evidence="2 3">
    <name type="scientific">Methylocapsa polymorpha</name>
    <dbReference type="NCBI Taxonomy" id="3080828"/>
    <lineage>
        <taxon>Bacteria</taxon>
        <taxon>Pseudomonadati</taxon>
        <taxon>Pseudomonadota</taxon>
        <taxon>Alphaproteobacteria</taxon>
        <taxon>Hyphomicrobiales</taxon>
        <taxon>Beijerinckiaceae</taxon>
        <taxon>Methylocapsa</taxon>
    </lineage>
</organism>
<proteinExistence type="predicted"/>
<protein>
    <submittedName>
        <fullName evidence="2">Class I SAM-dependent methyltransferase</fullName>
        <ecNumber evidence="2">2.1.-.-</ecNumber>
    </submittedName>
</protein>
<dbReference type="Gene3D" id="3.40.50.150">
    <property type="entry name" value="Vaccinia Virus protein VP39"/>
    <property type="match status" value="1"/>
</dbReference>
<dbReference type="PANTHER" id="PTHR12843:SF5">
    <property type="entry name" value="EEF1A LYSINE METHYLTRANSFERASE 2"/>
    <property type="match status" value="1"/>
</dbReference>
<dbReference type="Pfam" id="PF13649">
    <property type="entry name" value="Methyltransf_25"/>
    <property type="match status" value="1"/>
</dbReference>
<dbReference type="GO" id="GO:0008168">
    <property type="term" value="F:methyltransferase activity"/>
    <property type="evidence" value="ECO:0007669"/>
    <property type="project" value="UniProtKB-KW"/>
</dbReference>
<keyword evidence="3" id="KW-1185">Reference proteome</keyword>
<dbReference type="Proteomes" id="UP001626536">
    <property type="component" value="Chromosome"/>
</dbReference>
<sequence length="206" mass="22618">MTIARQAHWEHIYETKADREVSWFEERPAVSLDLIHAAGIGLSDPIIDIGGGASRLVDALLDEGFASITVLDLSEKALATARARLRSKSGQAAWIAADVTTWEPSETYALWHDRAAFHFLTEASDRRAYAERVAKAVRPAGHVVIGTFALDGPERCSGLPVQRHDAASIGAVFGAGFALYDSRRYDHVTPSGVTQHFQFSCFRRKP</sequence>
<evidence type="ECO:0000313" key="2">
    <source>
        <dbReference type="EMBL" id="WOJ89184.1"/>
    </source>
</evidence>
<feature type="domain" description="Methyltransferase" evidence="1">
    <location>
        <begin position="46"/>
        <end position="141"/>
    </location>
</feature>
<dbReference type="RefSeq" id="WP_407338626.1">
    <property type="nucleotide sequence ID" value="NZ_CP136862.1"/>
</dbReference>
<dbReference type="PANTHER" id="PTHR12843">
    <property type="entry name" value="PROTEIN-LYSINE N-METHYLTRANSFERASE METTL10"/>
    <property type="match status" value="1"/>
</dbReference>